<reference evidence="1" key="1">
    <citation type="journal article" date="2014" name="Int. J. Syst. Evol. Microbiol.">
        <title>Complete genome sequence of Corynebacterium casei LMG S-19264T (=DSM 44701T), isolated from a smear-ripened cheese.</title>
        <authorList>
            <consortium name="US DOE Joint Genome Institute (JGI-PGF)"/>
            <person name="Walter F."/>
            <person name="Albersmeier A."/>
            <person name="Kalinowski J."/>
            <person name="Ruckert C."/>
        </authorList>
    </citation>
    <scope>NUCLEOTIDE SEQUENCE</scope>
    <source>
        <strain evidence="1">CGMCC 1.7086</strain>
    </source>
</reference>
<reference evidence="1" key="2">
    <citation type="submission" date="2020-09" db="EMBL/GenBank/DDBJ databases">
        <authorList>
            <person name="Sun Q."/>
            <person name="Zhou Y."/>
        </authorList>
    </citation>
    <scope>NUCLEOTIDE SEQUENCE</scope>
    <source>
        <strain evidence="1">CGMCC 1.7086</strain>
    </source>
</reference>
<evidence type="ECO:0000313" key="2">
    <source>
        <dbReference type="Proteomes" id="UP000606935"/>
    </source>
</evidence>
<accession>A0A918DIV6</accession>
<dbReference type="Proteomes" id="UP000606935">
    <property type="component" value="Unassembled WGS sequence"/>
</dbReference>
<dbReference type="EMBL" id="BMLS01000003">
    <property type="protein sequence ID" value="GGO69346.1"/>
    <property type="molecule type" value="Genomic_DNA"/>
</dbReference>
<dbReference type="AlphaFoldDB" id="A0A918DIV6"/>
<comment type="caution">
    <text evidence="1">The sequence shown here is derived from an EMBL/GenBank/DDBJ whole genome shotgun (WGS) entry which is preliminary data.</text>
</comment>
<dbReference type="RefSeq" id="WP_188694255.1">
    <property type="nucleotide sequence ID" value="NZ_BMLS01000003.1"/>
</dbReference>
<evidence type="ECO:0000313" key="1">
    <source>
        <dbReference type="EMBL" id="GGO69346.1"/>
    </source>
</evidence>
<proteinExistence type="predicted"/>
<keyword evidence="2" id="KW-1185">Reference proteome</keyword>
<name>A0A918DIV6_9ALTE</name>
<gene>
    <name evidence="1" type="ORF">GCM10010982_20290</name>
</gene>
<evidence type="ECO:0008006" key="3">
    <source>
        <dbReference type="Google" id="ProtNLM"/>
    </source>
</evidence>
<sequence>MQRQPNNPDLIVNNLKCRLKQLSSAVEASQWHRVRAEDQRITELLSTARSMGMTNDLSPILAQLRKHYADILVQLKQMQQDTEARLQGISQSREGILAYAASQVEQRQ</sequence>
<protein>
    <recommendedName>
        <fullName evidence="3">Flagellar protein FliT</fullName>
    </recommendedName>
</protein>
<organism evidence="1 2">
    <name type="scientific">Bowmanella pacifica</name>
    <dbReference type="NCBI Taxonomy" id="502051"/>
    <lineage>
        <taxon>Bacteria</taxon>
        <taxon>Pseudomonadati</taxon>
        <taxon>Pseudomonadota</taxon>
        <taxon>Gammaproteobacteria</taxon>
        <taxon>Alteromonadales</taxon>
        <taxon>Alteromonadaceae</taxon>
        <taxon>Bowmanella</taxon>
    </lineage>
</organism>